<accession>A0A0H2YPY0</accession>
<dbReference type="AlphaFoldDB" id="A0A0H2YPY0"/>
<evidence type="ECO:0000313" key="2">
    <source>
        <dbReference type="Proteomes" id="UP000001823"/>
    </source>
</evidence>
<dbReference type="EMBL" id="CP000246">
    <property type="protein sequence ID" value="ABG82914.1"/>
    <property type="molecule type" value="Genomic_DNA"/>
</dbReference>
<sequence length="54" mass="5978">MKKSFRSKNILLVVILALLVFVGGNIYFSNPDNLARLEVGNNPQGIMSIQESNN</sequence>
<gene>
    <name evidence="1" type="ordered locus">CPF_1449</name>
</gene>
<dbReference type="GeneID" id="93002236"/>
<protein>
    <submittedName>
        <fullName evidence="1">Uncharacterized protein</fullName>
    </submittedName>
</protein>
<dbReference type="HOGENOM" id="CLU_3042080_0_0_9"/>
<dbReference type="RefSeq" id="WP_003452100.1">
    <property type="nucleotide sequence ID" value="NC_008261.1"/>
</dbReference>
<keyword evidence="2" id="KW-1185">Reference proteome</keyword>
<name>A0A0H2YPY0_CLOP1</name>
<evidence type="ECO:0000313" key="1">
    <source>
        <dbReference type="EMBL" id="ABG82914.1"/>
    </source>
</evidence>
<proteinExistence type="predicted"/>
<reference evidence="1 2" key="1">
    <citation type="journal article" date="2006" name="Genome Res.">
        <title>Skewed genomic variability in strains of the toxigenic bacterial pathogen, Clostridium perfringens.</title>
        <authorList>
            <person name="Myers G.S."/>
            <person name="Rasko D.A."/>
            <person name="Cheung J.K."/>
            <person name="Ravel J."/>
            <person name="Seshadri R."/>
            <person name="Deboy R.T."/>
            <person name="Ren Q."/>
            <person name="Varga J."/>
            <person name="Awad M.M."/>
            <person name="Brinkac L.M."/>
            <person name="Daugherty S.C."/>
            <person name="Haft D.H."/>
            <person name="Dodson R.J."/>
            <person name="Madupu R."/>
            <person name="Nelson W.C."/>
            <person name="Rosovitz M.J."/>
            <person name="Sullivan S.A."/>
            <person name="Khouri H."/>
            <person name="Dimitrov G.I."/>
            <person name="Watkins K.L."/>
            <person name="Mulligan S."/>
            <person name="Benton J."/>
            <person name="Radune D."/>
            <person name="Fisher D.J."/>
            <person name="Atkins H.S."/>
            <person name="Hiscox T."/>
            <person name="Jost B.H."/>
            <person name="Billington S.J."/>
            <person name="Songer J.G."/>
            <person name="McClane B.A."/>
            <person name="Titball R.W."/>
            <person name="Rood J.I."/>
            <person name="Melville S.B."/>
            <person name="Paulsen I.T."/>
        </authorList>
    </citation>
    <scope>NUCLEOTIDE SEQUENCE [LARGE SCALE GENOMIC DNA]</scope>
    <source>
        <strain evidence="2">ATCC 13124 / DSM 756 / JCM 1290 / NCIMB 6125 / NCTC 8237 / S 107 / Type A</strain>
    </source>
</reference>
<dbReference type="Proteomes" id="UP000001823">
    <property type="component" value="Chromosome"/>
</dbReference>
<dbReference type="KEGG" id="cpf:CPF_1449"/>
<dbReference type="PaxDb" id="195103-CPF_1449"/>
<organism evidence="1 2">
    <name type="scientific">Clostridium perfringens (strain ATCC 13124 / DSM 756 / JCM 1290 / NCIMB 6125 / NCTC 8237 / Type A)</name>
    <dbReference type="NCBI Taxonomy" id="195103"/>
    <lineage>
        <taxon>Bacteria</taxon>
        <taxon>Bacillati</taxon>
        <taxon>Bacillota</taxon>
        <taxon>Clostridia</taxon>
        <taxon>Eubacteriales</taxon>
        <taxon>Clostridiaceae</taxon>
        <taxon>Clostridium</taxon>
    </lineage>
</organism>